<dbReference type="AlphaFoldDB" id="A0A8B9FVY9"/>
<dbReference type="InterPro" id="IPR016187">
    <property type="entry name" value="CTDL_fold"/>
</dbReference>
<dbReference type="InterPro" id="IPR016186">
    <property type="entry name" value="C-type_lectin-like/link_sf"/>
</dbReference>
<feature type="signal peptide" evidence="9">
    <location>
        <begin position="1"/>
        <end position="21"/>
    </location>
</feature>
<dbReference type="InterPro" id="IPR051505">
    <property type="entry name" value="C-type_lectin_domain"/>
</dbReference>
<dbReference type="GO" id="GO:0016477">
    <property type="term" value="P:cell migration"/>
    <property type="evidence" value="ECO:0007669"/>
    <property type="project" value="TreeGrafter"/>
</dbReference>
<evidence type="ECO:0000313" key="11">
    <source>
        <dbReference type="Ensembl" id="ENSACOP00000015521.1"/>
    </source>
</evidence>
<feature type="transmembrane region" description="Helical" evidence="8">
    <location>
        <begin position="350"/>
        <end position="373"/>
    </location>
</feature>
<proteinExistence type="predicted"/>
<keyword evidence="4" id="KW-0430">Lectin</keyword>
<sequence>MMRRAGPWCLLLAAACALAMASPPPRAAVRCQAAGACFSVHLANASYADARAACGGRRGSLAWLSSETELRLLLWLLADAAAGSAPSLFWVGLKRNASACTDAGQPLRGFSWEGTGGGVAPQEVPAALGRWVKEPVRSCLAARCAGLHLAAAAAPDGGPSWGWKERFCRRESHGYVCKYQYEGACSDLSPTGALGLDYSLPFEERSFGPGFSPPGTVLTVVCPGGVVRLTCQPERGGFAWQAAEGPLCRCPFHHRRPGTGRCAQTAGCRDAAGGFACACTTGGQEGTRCAATEAAPTTADGLAEPPGAGAEERRPHAPTPGGSAWPPTAPTAAAGGEKTAAALPSSSSNYVFILVTVAVVVLIILVMTVLGVFKLCFNKKSEGRGDDEPPEAVSKAVAGSVETCKCETGGCPLSGL</sequence>
<dbReference type="PANTHER" id="PTHR14789:SF5">
    <property type="entry name" value="C-TYPE LECTIN DOMAIN FAMILY 14 MEMBER A"/>
    <property type="match status" value="1"/>
</dbReference>
<dbReference type="Proteomes" id="UP000694522">
    <property type="component" value="Unplaced"/>
</dbReference>
<reference evidence="11" key="2">
    <citation type="submission" date="2025-09" db="UniProtKB">
        <authorList>
            <consortium name="Ensembl"/>
        </authorList>
    </citation>
    <scope>IDENTIFICATION</scope>
</reference>
<evidence type="ECO:0000256" key="8">
    <source>
        <dbReference type="SAM" id="Phobius"/>
    </source>
</evidence>
<keyword evidence="6 8" id="KW-0472">Membrane</keyword>
<comment type="subcellular location">
    <subcellularLocation>
        <location evidence="1">Membrane</location>
        <topology evidence="1">Single-pass type I membrane protein</topology>
    </subcellularLocation>
</comment>
<dbReference type="Gene3D" id="3.10.100.10">
    <property type="entry name" value="Mannose-Binding Protein A, subunit A"/>
    <property type="match status" value="1"/>
</dbReference>
<evidence type="ECO:0000256" key="4">
    <source>
        <dbReference type="ARBA" id="ARBA00022734"/>
    </source>
</evidence>
<dbReference type="InterPro" id="IPR001304">
    <property type="entry name" value="C-type_lectin-like"/>
</dbReference>
<dbReference type="PANTHER" id="PTHR14789">
    <property type="entry name" value="CHONDROLECTIN VARIANT CHODLFDELTAE"/>
    <property type="match status" value="1"/>
</dbReference>
<dbReference type="GO" id="GO:1990430">
    <property type="term" value="F:extracellular matrix protein binding"/>
    <property type="evidence" value="ECO:0007669"/>
    <property type="project" value="TreeGrafter"/>
</dbReference>
<dbReference type="GO" id="GO:0050840">
    <property type="term" value="F:extracellular matrix binding"/>
    <property type="evidence" value="ECO:0007669"/>
    <property type="project" value="TreeGrafter"/>
</dbReference>
<dbReference type="PROSITE" id="PS50041">
    <property type="entry name" value="C_TYPE_LECTIN_2"/>
    <property type="match status" value="1"/>
</dbReference>
<evidence type="ECO:0000256" key="3">
    <source>
        <dbReference type="ARBA" id="ARBA00022729"/>
    </source>
</evidence>
<evidence type="ECO:0000259" key="10">
    <source>
        <dbReference type="PROSITE" id="PS50041"/>
    </source>
</evidence>
<dbReference type="GO" id="GO:0009897">
    <property type="term" value="C:external side of plasma membrane"/>
    <property type="evidence" value="ECO:0007669"/>
    <property type="project" value="TreeGrafter"/>
</dbReference>
<evidence type="ECO:0000256" key="5">
    <source>
        <dbReference type="ARBA" id="ARBA00022989"/>
    </source>
</evidence>
<dbReference type="GO" id="GO:0031012">
    <property type="term" value="C:extracellular matrix"/>
    <property type="evidence" value="ECO:0007669"/>
    <property type="project" value="TreeGrafter"/>
</dbReference>
<evidence type="ECO:0000256" key="1">
    <source>
        <dbReference type="ARBA" id="ARBA00004479"/>
    </source>
</evidence>
<protein>
    <submittedName>
        <fullName evidence="11">C-type lectin domain containing 14A</fullName>
    </submittedName>
</protein>
<feature type="chain" id="PRO_5046294546" evidence="9">
    <location>
        <begin position="22"/>
        <end position="416"/>
    </location>
</feature>
<evidence type="ECO:0000256" key="7">
    <source>
        <dbReference type="SAM" id="MobiDB-lite"/>
    </source>
</evidence>
<dbReference type="GO" id="GO:0030246">
    <property type="term" value="F:carbohydrate binding"/>
    <property type="evidence" value="ECO:0007669"/>
    <property type="project" value="UniProtKB-KW"/>
</dbReference>
<dbReference type="SUPFAM" id="SSF56436">
    <property type="entry name" value="C-type lectin-like"/>
    <property type="match status" value="1"/>
</dbReference>
<evidence type="ECO:0000256" key="2">
    <source>
        <dbReference type="ARBA" id="ARBA00022692"/>
    </source>
</evidence>
<dbReference type="Ensembl" id="ENSACOT00000016073.1">
    <property type="protein sequence ID" value="ENSACOP00000015521.1"/>
    <property type="gene ID" value="ENSACOG00000010816.1"/>
</dbReference>
<keyword evidence="12" id="KW-1185">Reference proteome</keyword>
<feature type="domain" description="C-type lectin" evidence="10">
    <location>
        <begin position="33"/>
        <end position="171"/>
    </location>
</feature>
<name>A0A8B9FVY9_9PSIT</name>
<evidence type="ECO:0000256" key="6">
    <source>
        <dbReference type="ARBA" id="ARBA00023136"/>
    </source>
</evidence>
<reference evidence="11" key="1">
    <citation type="submission" date="2025-08" db="UniProtKB">
        <authorList>
            <consortium name="Ensembl"/>
        </authorList>
    </citation>
    <scope>IDENTIFICATION</scope>
</reference>
<feature type="region of interest" description="Disordered" evidence="7">
    <location>
        <begin position="295"/>
        <end position="336"/>
    </location>
</feature>
<keyword evidence="5 8" id="KW-1133">Transmembrane helix</keyword>
<feature type="compositionally biased region" description="Low complexity" evidence="7">
    <location>
        <begin position="319"/>
        <end position="336"/>
    </location>
</feature>
<organism evidence="11 12">
    <name type="scientific">Amazona collaria</name>
    <name type="common">yellow-billed parrot</name>
    <dbReference type="NCBI Taxonomy" id="241587"/>
    <lineage>
        <taxon>Eukaryota</taxon>
        <taxon>Metazoa</taxon>
        <taxon>Chordata</taxon>
        <taxon>Craniata</taxon>
        <taxon>Vertebrata</taxon>
        <taxon>Euteleostomi</taxon>
        <taxon>Archelosauria</taxon>
        <taxon>Archosauria</taxon>
        <taxon>Dinosauria</taxon>
        <taxon>Saurischia</taxon>
        <taxon>Theropoda</taxon>
        <taxon>Coelurosauria</taxon>
        <taxon>Aves</taxon>
        <taxon>Neognathae</taxon>
        <taxon>Neoaves</taxon>
        <taxon>Telluraves</taxon>
        <taxon>Australaves</taxon>
        <taxon>Psittaciformes</taxon>
        <taxon>Psittacidae</taxon>
        <taxon>Amazona</taxon>
    </lineage>
</organism>
<evidence type="ECO:0000256" key="9">
    <source>
        <dbReference type="SAM" id="SignalP"/>
    </source>
</evidence>
<accession>A0A8B9FVY9</accession>
<evidence type="ECO:0000313" key="12">
    <source>
        <dbReference type="Proteomes" id="UP000694522"/>
    </source>
</evidence>
<keyword evidence="3 9" id="KW-0732">Signal</keyword>
<keyword evidence="2 8" id="KW-0812">Transmembrane</keyword>
<dbReference type="PROSITE" id="PS51257">
    <property type="entry name" value="PROKAR_LIPOPROTEIN"/>
    <property type="match status" value="1"/>
</dbReference>